<dbReference type="RefSeq" id="WP_148603991.1">
    <property type="nucleotide sequence ID" value="NZ_RXYB01000011.1"/>
</dbReference>
<comment type="caution">
    <text evidence="1">The sequence shown here is derived from an EMBL/GenBank/DDBJ whole genome shotgun (WGS) entry which is preliminary data.</text>
</comment>
<dbReference type="EMBL" id="WJBB01000038">
    <property type="protein sequence ID" value="MBC3798591.1"/>
    <property type="molecule type" value="Genomic_DNA"/>
</dbReference>
<name>A0ABR6WQU0_9FIRM</name>
<accession>A0ABR6WQU0</accession>
<evidence type="ECO:0000313" key="1">
    <source>
        <dbReference type="EMBL" id="MBC3798591.1"/>
    </source>
</evidence>
<keyword evidence="2" id="KW-1185">Reference proteome</keyword>
<reference evidence="1 2" key="1">
    <citation type="journal article" date="2020" name="mSystems">
        <title>Defining Genomic and Predicted Metabolic Features of the Acetobacterium Genus.</title>
        <authorList>
            <person name="Ross D.E."/>
            <person name="Marshall C.W."/>
            <person name="Gulliver D."/>
            <person name="May H.D."/>
            <person name="Norman R.S."/>
        </authorList>
    </citation>
    <scope>NUCLEOTIDE SEQUENCE [LARGE SCALE GENOMIC DNA]</scope>
    <source>
        <strain evidence="1 2">DSM 9173</strain>
    </source>
</reference>
<organism evidence="1 2">
    <name type="scientific">Acetobacterium tundrae</name>
    <dbReference type="NCBI Taxonomy" id="132932"/>
    <lineage>
        <taxon>Bacteria</taxon>
        <taxon>Bacillati</taxon>
        <taxon>Bacillota</taxon>
        <taxon>Clostridia</taxon>
        <taxon>Eubacteriales</taxon>
        <taxon>Eubacteriaceae</taxon>
        <taxon>Acetobacterium</taxon>
    </lineage>
</organism>
<evidence type="ECO:0008006" key="3">
    <source>
        <dbReference type="Google" id="ProtNLM"/>
    </source>
</evidence>
<proteinExistence type="predicted"/>
<dbReference type="Proteomes" id="UP000653358">
    <property type="component" value="Unassembled WGS sequence"/>
</dbReference>
<sequence length="69" mass="7967">MQPPKHEPVPITTTSRSFYRATYLLDKIGETLGLIQDLMQCFPDAYKQIQSIAYYLITESDSPLSHFEK</sequence>
<gene>
    <name evidence="1" type="ORF">GH807_16340</name>
</gene>
<evidence type="ECO:0000313" key="2">
    <source>
        <dbReference type="Proteomes" id="UP000653358"/>
    </source>
</evidence>
<protein>
    <recommendedName>
        <fullName evidence="3">Transposase</fullName>
    </recommendedName>
</protein>